<dbReference type="RefSeq" id="WP_244680826.1">
    <property type="nucleotide sequence ID" value="NZ_JALIRM010000002.1"/>
</dbReference>
<dbReference type="SUPFAM" id="SSF55136">
    <property type="entry name" value="Probable bacterial effector-binding domain"/>
    <property type="match status" value="1"/>
</dbReference>
<dbReference type="InterPro" id="IPR010499">
    <property type="entry name" value="AraC_E-bd"/>
</dbReference>
<protein>
    <submittedName>
        <fullName evidence="2">AraC family transcriptional regulator</fullName>
    </submittedName>
</protein>
<evidence type="ECO:0000313" key="2">
    <source>
        <dbReference type="EMBL" id="MDQ0342629.1"/>
    </source>
</evidence>
<dbReference type="InterPro" id="IPR053182">
    <property type="entry name" value="YobU-like_regulator"/>
</dbReference>
<evidence type="ECO:0000259" key="1">
    <source>
        <dbReference type="SMART" id="SM00871"/>
    </source>
</evidence>
<gene>
    <name evidence="2" type="ORF">J2S14_001441</name>
</gene>
<organism evidence="2 3">
    <name type="scientific">Lederbergia wuyishanensis</name>
    <dbReference type="NCBI Taxonomy" id="1347903"/>
    <lineage>
        <taxon>Bacteria</taxon>
        <taxon>Bacillati</taxon>
        <taxon>Bacillota</taxon>
        <taxon>Bacilli</taxon>
        <taxon>Bacillales</taxon>
        <taxon>Bacillaceae</taxon>
        <taxon>Lederbergia</taxon>
    </lineage>
</organism>
<dbReference type="PANTHER" id="PTHR36444:SF2">
    <property type="entry name" value="TRANSCRIPTIONAL REGULATOR PROTEIN YOBU-RELATED"/>
    <property type="match status" value="1"/>
</dbReference>
<dbReference type="InterPro" id="IPR029442">
    <property type="entry name" value="GyrI-like"/>
</dbReference>
<name>A0ABU0D2K7_9BACI</name>
<dbReference type="InterPro" id="IPR011256">
    <property type="entry name" value="Reg_factor_effector_dom_sf"/>
</dbReference>
<reference evidence="2 3" key="1">
    <citation type="submission" date="2023-07" db="EMBL/GenBank/DDBJ databases">
        <title>Genomic Encyclopedia of Type Strains, Phase IV (KMG-IV): sequencing the most valuable type-strain genomes for metagenomic binning, comparative biology and taxonomic classification.</title>
        <authorList>
            <person name="Goeker M."/>
        </authorList>
    </citation>
    <scope>NUCLEOTIDE SEQUENCE [LARGE SCALE GENOMIC DNA]</scope>
    <source>
        <strain evidence="2 3">DSM 27848</strain>
    </source>
</reference>
<accession>A0ABU0D2K7</accession>
<keyword evidence="3" id="KW-1185">Reference proteome</keyword>
<evidence type="ECO:0000313" key="3">
    <source>
        <dbReference type="Proteomes" id="UP001232343"/>
    </source>
</evidence>
<dbReference type="EMBL" id="JAUSUO010000002">
    <property type="protein sequence ID" value="MDQ0342629.1"/>
    <property type="molecule type" value="Genomic_DNA"/>
</dbReference>
<feature type="domain" description="AraC effector-binding" evidence="1">
    <location>
        <begin position="1"/>
        <end position="160"/>
    </location>
</feature>
<dbReference type="Gene3D" id="3.20.80.10">
    <property type="entry name" value="Regulatory factor, effector binding domain"/>
    <property type="match status" value="1"/>
</dbReference>
<dbReference type="SMART" id="SM00871">
    <property type="entry name" value="AraC_E_bind"/>
    <property type="match status" value="1"/>
</dbReference>
<dbReference type="Pfam" id="PF06445">
    <property type="entry name" value="GyrI-like"/>
    <property type="match status" value="1"/>
</dbReference>
<sequence>MEAVIVDKSAIKLIGLATKVTLFDVQQNKTTLKLASNFQEIRSEIKNCINEREVFGLSTDPENYNPVTDHFEFFIGVEVSSDVDIPDGMVYRETPANTYVLFTFKGPFENAGAVHAYLYSTWLNQSGYELSGLYNIEIYDERHQGPESEESITDIYFPIRKIL</sequence>
<proteinExistence type="predicted"/>
<dbReference type="PANTHER" id="PTHR36444">
    <property type="entry name" value="TRANSCRIPTIONAL REGULATOR PROTEIN YOBU-RELATED"/>
    <property type="match status" value="1"/>
</dbReference>
<dbReference type="Proteomes" id="UP001232343">
    <property type="component" value="Unassembled WGS sequence"/>
</dbReference>
<comment type="caution">
    <text evidence="2">The sequence shown here is derived from an EMBL/GenBank/DDBJ whole genome shotgun (WGS) entry which is preliminary data.</text>
</comment>